<reference evidence="1 2" key="1">
    <citation type="submission" date="2018-06" db="EMBL/GenBank/DDBJ databases">
        <title>Genomic Encyclopedia of Archaeal and Bacterial Type Strains, Phase II (KMG-II): from individual species to whole genera.</title>
        <authorList>
            <person name="Goeker M."/>
        </authorList>
    </citation>
    <scope>NUCLEOTIDE SEQUENCE [LARGE SCALE GENOMIC DNA]</scope>
    <source>
        <strain evidence="1 2">DSM 22011</strain>
    </source>
</reference>
<dbReference type="InterPro" id="IPR010921">
    <property type="entry name" value="Trp_repressor/repl_initiator"/>
</dbReference>
<evidence type="ECO:0000313" key="2">
    <source>
        <dbReference type="Proteomes" id="UP000249165"/>
    </source>
</evidence>
<evidence type="ECO:0000313" key="1">
    <source>
        <dbReference type="EMBL" id="RAK18771.1"/>
    </source>
</evidence>
<proteinExistence type="predicted"/>
<organism evidence="1 2">
    <name type="scientific">Salipiger aestuarii</name>
    <dbReference type="NCBI Taxonomy" id="568098"/>
    <lineage>
        <taxon>Bacteria</taxon>
        <taxon>Pseudomonadati</taxon>
        <taxon>Pseudomonadota</taxon>
        <taxon>Alphaproteobacteria</taxon>
        <taxon>Rhodobacterales</taxon>
        <taxon>Roseobacteraceae</taxon>
        <taxon>Salipiger</taxon>
    </lineage>
</organism>
<dbReference type="SUPFAM" id="SSF48295">
    <property type="entry name" value="TrpR-like"/>
    <property type="match status" value="1"/>
</dbReference>
<protein>
    <submittedName>
        <fullName evidence="1">Transposase</fullName>
    </submittedName>
</protein>
<keyword evidence="2" id="KW-1185">Reference proteome</keyword>
<dbReference type="Proteomes" id="UP000249165">
    <property type="component" value="Unassembled WGS sequence"/>
</dbReference>
<comment type="caution">
    <text evidence="1">The sequence shown here is derived from an EMBL/GenBank/DDBJ whole genome shotgun (WGS) entry which is preliminary data.</text>
</comment>
<gene>
    <name evidence="1" type="ORF">ATI53_101150</name>
</gene>
<sequence>MTKRQRYSAEFRTKTALEARREDLTTAGLSRTDGSHPTMIGGWTKTATANMASAFDGVSSAEPTISERNDAKLHARIGHVAVGRGALPEASGLIPGTGGKTR</sequence>
<accession>A0A327YE51</accession>
<dbReference type="AlphaFoldDB" id="A0A327YE51"/>
<dbReference type="EMBL" id="QLMG01000011">
    <property type="protein sequence ID" value="RAK18771.1"/>
    <property type="molecule type" value="Genomic_DNA"/>
</dbReference>
<name>A0A327YE51_9RHOB</name>
<dbReference type="GO" id="GO:0043565">
    <property type="term" value="F:sequence-specific DNA binding"/>
    <property type="evidence" value="ECO:0007669"/>
    <property type="project" value="InterPro"/>
</dbReference>